<dbReference type="RefSeq" id="WP_015441406.1">
    <property type="nucleotide sequence ID" value="NC_020520.1"/>
</dbReference>
<dbReference type="KEGG" id="aym:YM304_18450"/>
<dbReference type="EMBL" id="AP012057">
    <property type="protein sequence ID" value="BAN02159.1"/>
    <property type="molecule type" value="Genomic_DNA"/>
</dbReference>
<organism evidence="1 2">
    <name type="scientific">Ilumatobacter coccineus (strain NBRC 103263 / KCTC 29153 / YM16-304)</name>
    <dbReference type="NCBI Taxonomy" id="1313172"/>
    <lineage>
        <taxon>Bacteria</taxon>
        <taxon>Bacillati</taxon>
        <taxon>Actinomycetota</taxon>
        <taxon>Acidimicrobiia</taxon>
        <taxon>Acidimicrobiales</taxon>
        <taxon>Ilumatobacteraceae</taxon>
        <taxon>Ilumatobacter</taxon>
    </lineage>
</organism>
<evidence type="ECO:0000313" key="2">
    <source>
        <dbReference type="Proteomes" id="UP000011863"/>
    </source>
</evidence>
<evidence type="ECO:0000313" key="1">
    <source>
        <dbReference type="EMBL" id="BAN02159.1"/>
    </source>
</evidence>
<gene>
    <name evidence="1" type="ORF">YM304_18450</name>
</gene>
<name>A0A6C7EAC2_ILUCY</name>
<dbReference type="OrthoDB" id="5244735at2"/>
<keyword evidence="2" id="KW-1185">Reference proteome</keyword>
<dbReference type="AlphaFoldDB" id="A0A6C7EAC2"/>
<proteinExistence type="predicted"/>
<reference evidence="1 2" key="1">
    <citation type="journal article" date="2013" name="Int. J. Syst. Evol. Microbiol.">
        <title>Ilumatobacter nonamiense sp. nov. and Ilumatobacter coccineum sp. nov., isolated from seashore sand.</title>
        <authorList>
            <person name="Matsumoto A."/>
            <person name="Kasai H."/>
            <person name="Matsuo Y."/>
            <person name="Shizuri Y."/>
            <person name="Ichikawa N."/>
            <person name="Fujita N."/>
            <person name="Omura S."/>
            <person name="Takahashi Y."/>
        </authorList>
    </citation>
    <scope>NUCLEOTIDE SEQUENCE [LARGE SCALE GENOMIC DNA]</scope>
    <source>
        <strain evidence="2">NBRC 103263 / KCTC 29153 / YM16-304</strain>
    </source>
</reference>
<dbReference type="Proteomes" id="UP000011863">
    <property type="component" value="Chromosome"/>
</dbReference>
<protein>
    <submittedName>
        <fullName evidence="1">Uncharacterized protein</fullName>
    </submittedName>
</protein>
<sequence length="68" mass="7478">MSVDTNVKGKNLAPYRKLRHEKFQILITPQLIGMAESMRVVTKGGLSKKLKVEFQAVPGTDDGSCNVC</sequence>
<accession>A0A6C7EAC2</accession>